<evidence type="ECO:0000313" key="2">
    <source>
        <dbReference type="EMBL" id="CCI17807.1"/>
    </source>
</evidence>
<comment type="caution">
    <text evidence="2">The sequence shown here is derived from an EMBL/GenBank/DDBJ whole genome shotgun (WGS) entry which is preliminary data.</text>
</comment>
<dbReference type="HOGENOM" id="CLU_2862771_0_0_3"/>
<dbReference type="Proteomes" id="UP000003613">
    <property type="component" value="Unassembled WGS sequence"/>
</dbReference>
<reference evidence="2 3" key="1">
    <citation type="submission" date="2012-04" db="EMBL/GenBank/DDBJ databases">
        <authorList>
            <person name="Genoscope - CEA"/>
        </authorList>
    </citation>
    <scope>NUCLEOTIDE SEQUENCE [LARGE SCALE GENOMIC DNA]</scope>
    <source>
        <strain evidence="2 3">9807</strain>
    </source>
</reference>
<protein>
    <submittedName>
        <fullName evidence="2">Uncharacterized protein</fullName>
    </submittedName>
</protein>
<evidence type="ECO:0000256" key="1">
    <source>
        <dbReference type="SAM" id="Coils"/>
    </source>
</evidence>
<dbReference type="AlphaFoldDB" id="I4H6Y3"/>
<organism evidence="2 3">
    <name type="scientific">Microcystis aeruginosa PCC 9807</name>
    <dbReference type="NCBI Taxonomy" id="1160283"/>
    <lineage>
        <taxon>Bacteria</taxon>
        <taxon>Bacillati</taxon>
        <taxon>Cyanobacteriota</taxon>
        <taxon>Cyanophyceae</taxon>
        <taxon>Oscillatoriophycideae</taxon>
        <taxon>Chroococcales</taxon>
        <taxon>Microcystaceae</taxon>
        <taxon>Microcystis</taxon>
    </lineage>
</organism>
<feature type="coiled-coil region" evidence="1">
    <location>
        <begin position="1"/>
        <end position="61"/>
    </location>
</feature>
<proteinExistence type="predicted"/>
<name>I4H6Y3_MICAE</name>
<dbReference type="RefSeq" id="WP_002787681.1">
    <property type="nucleotide sequence ID" value="NZ_HE973360.1"/>
</dbReference>
<keyword evidence="1" id="KW-0175">Coiled coil</keyword>
<dbReference type="EMBL" id="CAIM01000245">
    <property type="protein sequence ID" value="CCI17807.1"/>
    <property type="molecule type" value="Genomic_DNA"/>
</dbReference>
<sequence>MGRNKENRKKLEGQYKALEEHLDKIAQEKLKPIEIQDQGLIAHWEKTVANCRQNIAKLERRLNR</sequence>
<gene>
    <name evidence="2" type="ORF">MICAF_3190004</name>
</gene>
<accession>I4H6Y3</accession>
<evidence type="ECO:0000313" key="3">
    <source>
        <dbReference type="Proteomes" id="UP000003613"/>
    </source>
</evidence>